<dbReference type="SUPFAM" id="SSF56399">
    <property type="entry name" value="ADP-ribosylation"/>
    <property type="match status" value="1"/>
</dbReference>
<sequence length="275" mass="30299">MSDVPLSLLSPGKTTLLQVDEVGSIVAERGSRQGEWSFLPYGQLSSQQAVGALRFVGQWFDPVVQGYFLGNGLRLYIPAIMRFLSPDSLSPFAAGGINGYVYCSGDPVNFHDPSGRARTGLTKLLIKFDLPKPQLRGYLKPLGRLESLKQRRSVYRLKDGNFEHFEFMGAGKKILGARRTERSAFESYMSSESFYRSGELYIPQSTVPQEAVDGLTRAGFTLTRFDVDTYVDALFPGAASAQPGGMANPCLHRRSNFYATDPVAEVARTRGSQES</sequence>
<dbReference type="Gene3D" id="2.180.10.10">
    <property type="entry name" value="RHS repeat-associated core"/>
    <property type="match status" value="1"/>
</dbReference>
<dbReference type="EMBL" id="LKKS01000104">
    <property type="protein sequence ID" value="KPM62720.1"/>
    <property type="molecule type" value="Genomic_DNA"/>
</dbReference>
<dbReference type="AlphaFoldDB" id="A0A0P7C8Y8"/>
<proteinExistence type="predicted"/>
<organism evidence="1 2">
    <name type="scientific">Pseudomonas putida</name>
    <name type="common">Arthrobacter siderocapsulatus</name>
    <dbReference type="NCBI Taxonomy" id="303"/>
    <lineage>
        <taxon>Bacteria</taxon>
        <taxon>Pseudomonadati</taxon>
        <taxon>Pseudomonadota</taxon>
        <taxon>Gammaproteobacteria</taxon>
        <taxon>Pseudomonadales</taxon>
        <taxon>Pseudomonadaceae</taxon>
        <taxon>Pseudomonas</taxon>
    </lineage>
</organism>
<protein>
    <recommendedName>
        <fullName evidence="3">RHS repeat-associated core domain-containing protein</fullName>
    </recommendedName>
</protein>
<evidence type="ECO:0000313" key="2">
    <source>
        <dbReference type="Proteomes" id="UP000050437"/>
    </source>
</evidence>
<reference evidence="1 2" key="1">
    <citation type="submission" date="2015-10" db="EMBL/GenBank/DDBJ databases">
        <title>Pseudomonas putida clinical strains.</title>
        <authorList>
            <person name="Molina L."/>
            <person name="Udaondo Z."/>
        </authorList>
    </citation>
    <scope>NUCLEOTIDE SEQUENCE [LARGE SCALE GENOMIC DNA]</scope>
    <source>
        <strain evidence="1 2">HB13667</strain>
    </source>
</reference>
<dbReference type="NCBIfam" id="TIGR03696">
    <property type="entry name" value="Rhs_assc_core"/>
    <property type="match status" value="1"/>
</dbReference>
<gene>
    <name evidence="1" type="ORF">HB13667_17120</name>
</gene>
<evidence type="ECO:0000313" key="1">
    <source>
        <dbReference type="EMBL" id="KPM62720.1"/>
    </source>
</evidence>
<evidence type="ECO:0008006" key="3">
    <source>
        <dbReference type="Google" id="ProtNLM"/>
    </source>
</evidence>
<name>A0A0P7C8Y8_PSEPU</name>
<dbReference type="Proteomes" id="UP000050437">
    <property type="component" value="Unassembled WGS sequence"/>
</dbReference>
<accession>A0A0P7C8Y8</accession>
<dbReference type="InterPro" id="IPR022385">
    <property type="entry name" value="Rhs_assc_core"/>
</dbReference>
<dbReference type="RefSeq" id="WP_054573078.1">
    <property type="nucleotide sequence ID" value="NZ_LKKS01000104.1"/>
</dbReference>
<comment type="caution">
    <text evidence="1">The sequence shown here is derived from an EMBL/GenBank/DDBJ whole genome shotgun (WGS) entry which is preliminary data.</text>
</comment>